<evidence type="ECO:0000313" key="3">
    <source>
        <dbReference type="Proteomes" id="UP000177349"/>
    </source>
</evidence>
<dbReference type="InterPro" id="IPR000086">
    <property type="entry name" value="NUDIX_hydrolase_dom"/>
</dbReference>
<comment type="caution">
    <text evidence="2">The sequence shown here is derived from an EMBL/GenBank/DDBJ whole genome shotgun (WGS) entry which is preliminary data.</text>
</comment>
<organism evidence="2 3">
    <name type="scientific">Candidatus Komeilibacteria bacterium RIFCSPLOWO2_01_FULL_53_11</name>
    <dbReference type="NCBI Taxonomy" id="1798552"/>
    <lineage>
        <taxon>Bacteria</taxon>
        <taxon>Candidatus Komeiliibacteriota</taxon>
    </lineage>
</organism>
<feature type="domain" description="Nudix hydrolase" evidence="1">
    <location>
        <begin position="9"/>
        <end position="136"/>
    </location>
</feature>
<gene>
    <name evidence="2" type="ORF">A3B31_03805</name>
</gene>
<dbReference type="Gene3D" id="3.90.79.10">
    <property type="entry name" value="Nucleoside Triphosphate Pyrophosphohydrolase"/>
    <property type="match status" value="1"/>
</dbReference>
<protein>
    <recommendedName>
        <fullName evidence="1">Nudix hydrolase domain-containing protein</fullName>
    </recommendedName>
</protein>
<proteinExistence type="predicted"/>
<dbReference type="EMBL" id="MHKN01000026">
    <property type="protein sequence ID" value="OGY92044.1"/>
    <property type="molecule type" value="Genomic_DNA"/>
</dbReference>
<dbReference type="Proteomes" id="UP000177349">
    <property type="component" value="Unassembled WGS sequence"/>
</dbReference>
<sequence>MNLDGTKCEITIASGPVIVNDEGKILLHRSPDTGKYQFTGGRLDDDFSPRANAKYRPAQDLGAEIELVAGVEPLIIQGEVGKGKRVVLIHYLARLSDRENPLRGEYKWCTLKEVRAMHAKGEMSSPNVLLATEFFLNSIRER</sequence>
<dbReference type="InterPro" id="IPR015797">
    <property type="entry name" value="NUDIX_hydrolase-like_dom_sf"/>
</dbReference>
<dbReference type="AlphaFoldDB" id="A0A1G2BSB2"/>
<reference evidence="2 3" key="1">
    <citation type="journal article" date="2016" name="Nat. Commun.">
        <title>Thousands of microbial genomes shed light on interconnected biogeochemical processes in an aquifer system.</title>
        <authorList>
            <person name="Anantharaman K."/>
            <person name="Brown C.T."/>
            <person name="Hug L.A."/>
            <person name="Sharon I."/>
            <person name="Castelle C.J."/>
            <person name="Probst A.J."/>
            <person name="Thomas B.C."/>
            <person name="Singh A."/>
            <person name="Wilkins M.J."/>
            <person name="Karaoz U."/>
            <person name="Brodie E.L."/>
            <person name="Williams K.H."/>
            <person name="Hubbard S.S."/>
            <person name="Banfield J.F."/>
        </authorList>
    </citation>
    <scope>NUCLEOTIDE SEQUENCE [LARGE SCALE GENOMIC DNA]</scope>
</reference>
<dbReference type="SUPFAM" id="SSF55811">
    <property type="entry name" value="Nudix"/>
    <property type="match status" value="1"/>
</dbReference>
<dbReference type="PROSITE" id="PS51462">
    <property type="entry name" value="NUDIX"/>
    <property type="match status" value="1"/>
</dbReference>
<name>A0A1G2BSB2_9BACT</name>
<evidence type="ECO:0000313" key="2">
    <source>
        <dbReference type="EMBL" id="OGY92044.1"/>
    </source>
</evidence>
<dbReference type="Pfam" id="PF00293">
    <property type="entry name" value="NUDIX"/>
    <property type="match status" value="1"/>
</dbReference>
<accession>A0A1G2BSB2</accession>
<evidence type="ECO:0000259" key="1">
    <source>
        <dbReference type="PROSITE" id="PS51462"/>
    </source>
</evidence>